<sequence>MPLRRLGRSLSLLALILLALALPGLFRLATSPSHLRLLPGEPYPLQAGLLYRWVDAEGRGWLSPSVRGLRLQGEALGQGRLELRFLGWVPLGTMQVSVVPRVQMVPGGQSIGVVTAPRGLVVERTIRVRAATGNEQSPAAEAGVQEGDRLLAVDGQPVQRATEVERLARLAGRAGREVSLQVERGSDRLTLRVRPVRVQEGDQELYLLGIVLQEATAGVGTLTFFDPERDLFAALGHQVTDTQERPVTLHDGQIVAARVEGLRPSLSGEPGEKVGVLDSGGSLGVIEKNTPFGIYGRLLREPPPGAVNRPVPVALAQEVRPGPAQMLTVLDDQRVETFEVEILEVRGQRAPSDRGLVLEITDPRLLARTDGIVQGMSGSPILQGGRLVGALTHVFVNDPRRGFGILAEWMVYETGLDGALPTPEARQGAPGERRKAS</sequence>
<dbReference type="Gene3D" id="2.30.42.10">
    <property type="match status" value="1"/>
</dbReference>
<dbReference type="Pfam" id="PF13180">
    <property type="entry name" value="PDZ_2"/>
    <property type="match status" value="1"/>
</dbReference>
<evidence type="ECO:0000256" key="1">
    <source>
        <dbReference type="ARBA" id="ARBA00001947"/>
    </source>
</evidence>
<keyword evidence="5" id="KW-1185">Reference proteome</keyword>
<dbReference type="PATRIC" id="fig|1555112.3.peg.2625"/>
<protein>
    <submittedName>
        <fullName evidence="4">Serine peptidase</fullName>
    </submittedName>
</protein>
<evidence type="ECO:0000259" key="3">
    <source>
        <dbReference type="PROSITE" id="PS51494"/>
    </source>
</evidence>
<dbReference type="RefSeq" id="WP_158509673.1">
    <property type="nucleotide sequence ID" value="NZ_AP014924.1"/>
</dbReference>
<dbReference type="SUPFAM" id="SSF50156">
    <property type="entry name" value="PDZ domain-like"/>
    <property type="match status" value="1"/>
</dbReference>
<dbReference type="EMBL" id="AP014924">
    <property type="protein sequence ID" value="BAS28415.1"/>
    <property type="molecule type" value="Genomic_DNA"/>
</dbReference>
<gene>
    <name evidence="4" type="ORF">LIP_2585</name>
</gene>
<dbReference type="PANTHER" id="PTHR42837">
    <property type="entry name" value="REGULATOR OF SIGMA-E PROTEASE RSEP"/>
    <property type="match status" value="1"/>
</dbReference>
<dbReference type="KEGG" id="lpil:LIP_2585"/>
<dbReference type="GO" id="GO:0016020">
    <property type="term" value="C:membrane"/>
    <property type="evidence" value="ECO:0007669"/>
    <property type="project" value="InterPro"/>
</dbReference>
<proteinExistence type="predicted"/>
<evidence type="ECO:0000313" key="5">
    <source>
        <dbReference type="Proteomes" id="UP000065807"/>
    </source>
</evidence>
<name>A0A0K2SMS9_LIMPI</name>
<dbReference type="Proteomes" id="UP000065807">
    <property type="component" value="Chromosome"/>
</dbReference>
<accession>A0A0K2SMS9</accession>
<dbReference type="CDD" id="cd23081">
    <property type="entry name" value="cpPDZ_EcRseP-like"/>
    <property type="match status" value="1"/>
</dbReference>
<dbReference type="Pfam" id="PF05580">
    <property type="entry name" value="Peptidase_S55"/>
    <property type="match status" value="1"/>
</dbReference>
<dbReference type="GO" id="GO:0006508">
    <property type="term" value="P:proteolysis"/>
    <property type="evidence" value="ECO:0007669"/>
    <property type="project" value="InterPro"/>
</dbReference>
<dbReference type="GO" id="GO:0004222">
    <property type="term" value="F:metalloendopeptidase activity"/>
    <property type="evidence" value="ECO:0007669"/>
    <property type="project" value="InterPro"/>
</dbReference>
<dbReference type="NCBIfam" id="TIGR02860">
    <property type="entry name" value="spore_IV_B"/>
    <property type="match status" value="1"/>
</dbReference>
<dbReference type="PANTHER" id="PTHR42837:SF2">
    <property type="entry name" value="MEMBRANE METALLOPROTEASE ARASP2, CHLOROPLASTIC-RELATED"/>
    <property type="match status" value="1"/>
</dbReference>
<dbReference type="SMART" id="SM00228">
    <property type="entry name" value="PDZ"/>
    <property type="match status" value="1"/>
</dbReference>
<evidence type="ECO:0000313" key="4">
    <source>
        <dbReference type="EMBL" id="BAS28415.1"/>
    </source>
</evidence>
<evidence type="ECO:0000259" key="2">
    <source>
        <dbReference type="PROSITE" id="PS50106"/>
    </source>
</evidence>
<reference evidence="5" key="2">
    <citation type="journal article" date="2016" name="Int. J. Syst. Evol. Microbiol.">
        <title>Complete genome sequence and cell structure of Limnochorda pilosa, a Gram-negative spore-former within the phylum Firmicutes.</title>
        <authorList>
            <person name="Watanabe M."/>
            <person name="Kojima H."/>
            <person name="Fukui M."/>
        </authorList>
    </citation>
    <scope>NUCLEOTIDE SEQUENCE [LARGE SCALE GENOMIC DNA]</scope>
    <source>
        <strain evidence="5">HC45</strain>
    </source>
</reference>
<feature type="domain" description="PDZ" evidence="2">
    <location>
        <begin position="101"/>
        <end position="186"/>
    </location>
</feature>
<comment type="cofactor">
    <cofactor evidence="1">
        <name>Zn(2+)</name>
        <dbReference type="ChEBI" id="CHEBI:29105"/>
    </cofactor>
</comment>
<dbReference type="OrthoDB" id="9765242at2"/>
<dbReference type="PROSITE" id="PS50106">
    <property type="entry name" value="PDZ"/>
    <property type="match status" value="1"/>
</dbReference>
<dbReference type="InterPro" id="IPR008763">
    <property type="entry name" value="Peptidase_S55"/>
</dbReference>
<dbReference type="InterPro" id="IPR014219">
    <property type="entry name" value="SpoIVB"/>
</dbReference>
<dbReference type="STRING" id="1555112.LIP_2585"/>
<dbReference type="InterPro" id="IPR001478">
    <property type="entry name" value="PDZ"/>
</dbReference>
<dbReference type="InterPro" id="IPR036034">
    <property type="entry name" value="PDZ_sf"/>
</dbReference>
<dbReference type="InterPro" id="IPR004387">
    <property type="entry name" value="Pept_M50_Zn"/>
</dbReference>
<reference evidence="5" key="1">
    <citation type="submission" date="2015-07" db="EMBL/GenBank/DDBJ databases">
        <title>Complete genome sequence and phylogenetic analysis of Limnochorda pilosa.</title>
        <authorList>
            <person name="Watanabe M."/>
            <person name="Kojima H."/>
            <person name="Fukui M."/>
        </authorList>
    </citation>
    <scope>NUCLEOTIDE SEQUENCE [LARGE SCALE GENOMIC DNA]</scope>
    <source>
        <strain evidence="5">HC45</strain>
    </source>
</reference>
<organism evidence="4 5">
    <name type="scientific">Limnochorda pilosa</name>
    <dbReference type="NCBI Taxonomy" id="1555112"/>
    <lineage>
        <taxon>Bacteria</taxon>
        <taxon>Bacillati</taxon>
        <taxon>Bacillota</taxon>
        <taxon>Limnochordia</taxon>
        <taxon>Limnochordales</taxon>
        <taxon>Limnochordaceae</taxon>
        <taxon>Limnochorda</taxon>
    </lineage>
</organism>
<dbReference type="PROSITE" id="PS51494">
    <property type="entry name" value="SPOIVB"/>
    <property type="match status" value="1"/>
</dbReference>
<feature type="domain" description="Peptidase S55" evidence="3">
    <location>
        <begin position="187"/>
        <end position="426"/>
    </location>
</feature>
<dbReference type="AlphaFoldDB" id="A0A0K2SMS9"/>